<dbReference type="RefSeq" id="WP_103427567.1">
    <property type="nucleotide sequence ID" value="NZ_CP026309.1"/>
</dbReference>
<name>A0A2I8VPN7_9EURY</name>
<dbReference type="AlphaFoldDB" id="A0A2I8VPN7"/>
<organism evidence="2 3">
    <name type="scientific">Salinigranum rubrum</name>
    <dbReference type="NCBI Taxonomy" id="755307"/>
    <lineage>
        <taxon>Archaea</taxon>
        <taxon>Methanobacteriati</taxon>
        <taxon>Methanobacteriota</taxon>
        <taxon>Stenosarchaea group</taxon>
        <taxon>Halobacteria</taxon>
        <taxon>Halobacteriales</taxon>
        <taxon>Haloferacaceae</taxon>
        <taxon>Salinigranum</taxon>
    </lineage>
</organism>
<evidence type="ECO:0000259" key="1">
    <source>
        <dbReference type="PROSITE" id="PS51819"/>
    </source>
</evidence>
<dbReference type="PANTHER" id="PTHR36437:SF2">
    <property type="entry name" value="GLYOXALASE_BLEOMYCIN RESISTANCE PROTEIN_DIOXYGENASE"/>
    <property type="match status" value="1"/>
</dbReference>
<gene>
    <name evidence="2" type="ORF">C2R22_04610</name>
</gene>
<reference evidence="2 3" key="1">
    <citation type="submission" date="2018-01" db="EMBL/GenBank/DDBJ databases">
        <title>Complete genome sequence of Salinigranum rubrum GX10T, an extremely halophilic archaeon isolated from a marine solar saltern.</title>
        <authorList>
            <person name="Han S."/>
        </authorList>
    </citation>
    <scope>NUCLEOTIDE SEQUENCE [LARGE SCALE GENOMIC DNA]</scope>
    <source>
        <strain evidence="2 3">GX10</strain>
    </source>
</reference>
<dbReference type="InterPro" id="IPR004360">
    <property type="entry name" value="Glyas_Fos-R_dOase_dom"/>
</dbReference>
<keyword evidence="3" id="KW-1185">Reference proteome</keyword>
<protein>
    <submittedName>
        <fullName evidence="2">Glyoxalase</fullName>
    </submittedName>
</protein>
<dbReference type="InterPro" id="IPR037523">
    <property type="entry name" value="VOC_core"/>
</dbReference>
<dbReference type="PANTHER" id="PTHR36437">
    <property type="entry name" value="GLYOXALASE/BLEOMYCIN RESISTANCE PROTEIN/DIOXYGENASE"/>
    <property type="match status" value="1"/>
</dbReference>
<dbReference type="Gene3D" id="3.10.180.10">
    <property type="entry name" value="2,3-Dihydroxybiphenyl 1,2-Dioxygenase, domain 1"/>
    <property type="match status" value="1"/>
</dbReference>
<feature type="domain" description="VOC" evidence="1">
    <location>
        <begin position="4"/>
        <end position="129"/>
    </location>
</feature>
<dbReference type="GeneID" id="35591346"/>
<proteinExistence type="predicted"/>
<dbReference type="PROSITE" id="PS51819">
    <property type="entry name" value="VOC"/>
    <property type="match status" value="1"/>
</dbReference>
<dbReference type="InterPro" id="IPR029068">
    <property type="entry name" value="Glyas_Bleomycin-R_OHBP_Dase"/>
</dbReference>
<dbReference type="KEGG" id="srub:C2R22_04610"/>
<dbReference type="Proteomes" id="UP000236584">
    <property type="component" value="Chromosome"/>
</dbReference>
<evidence type="ECO:0000313" key="2">
    <source>
        <dbReference type="EMBL" id="AUV83878.1"/>
    </source>
</evidence>
<sequence length="136" mass="15225">MIGPLSQVTLVVGNQTDAATFYTDKLGFEKRADEPMGEDKRWVTVAPPEGDLEIVLQSPDWFEDEEVVRRRSMIGESPELAFSVDDCRETYETLTDRGVEFHSPPESVPWGVQAVAYDLYGNRLVLIEQNGDSAAE</sequence>
<dbReference type="OrthoDB" id="358887at2157"/>
<dbReference type="Pfam" id="PF00903">
    <property type="entry name" value="Glyoxalase"/>
    <property type="match status" value="1"/>
</dbReference>
<evidence type="ECO:0000313" key="3">
    <source>
        <dbReference type="Proteomes" id="UP000236584"/>
    </source>
</evidence>
<dbReference type="SUPFAM" id="SSF54593">
    <property type="entry name" value="Glyoxalase/Bleomycin resistance protein/Dihydroxybiphenyl dioxygenase"/>
    <property type="match status" value="1"/>
</dbReference>
<accession>A0A2I8VPN7</accession>
<dbReference type="EMBL" id="CP026309">
    <property type="protein sequence ID" value="AUV83878.1"/>
    <property type="molecule type" value="Genomic_DNA"/>
</dbReference>